<proteinExistence type="predicted"/>
<keyword evidence="2" id="KW-1185">Reference proteome</keyword>
<dbReference type="AlphaFoldDB" id="A0AAU9YY11"/>
<dbReference type="EMBL" id="CALSGD010000863">
    <property type="protein sequence ID" value="CAH6780178.1"/>
    <property type="molecule type" value="Genomic_DNA"/>
</dbReference>
<evidence type="ECO:0000313" key="1">
    <source>
        <dbReference type="EMBL" id="CAH6780178.1"/>
    </source>
</evidence>
<name>A0AAU9YY11_PHORO</name>
<comment type="caution">
    <text evidence="1">The sequence shown here is derived from an EMBL/GenBank/DDBJ whole genome shotgun (WGS) entry which is preliminary data.</text>
</comment>
<dbReference type="Proteomes" id="UP001152836">
    <property type="component" value="Unassembled WGS sequence"/>
</dbReference>
<organism evidence="1 2">
    <name type="scientific">Phodopus roborovskii</name>
    <name type="common">Roborovski's desert hamster</name>
    <name type="synonym">Cricetulus roborovskii</name>
    <dbReference type="NCBI Taxonomy" id="109678"/>
    <lineage>
        <taxon>Eukaryota</taxon>
        <taxon>Metazoa</taxon>
        <taxon>Chordata</taxon>
        <taxon>Craniata</taxon>
        <taxon>Vertebrata</taxon>
        <taxon>Euteleostomi</taxon>
        <taxon>Mammalia</taxon>
        <taxon>Eutheria</taxon>
        <taxon>Euarchontoglires</taxon>
        <taxon>Glires</taxon>
        <taxon>Rodentia</taxon>
        <taxon>Myomorpha</taxon>
        <taxon>Muroidea</taxon>
        <taxon>Cricetidae</taxon>
        <taxon>Cricetinae</taxon>
        <taxon>Phodopus</taxon>
    </lineage>
</organism>
<gene>
    <name evidence="1" type="primary">Gm28269</name>
    <name evidence="1" type="ORF">PHOROB_LOCUS3591</name>
</gene>
<protein>
    <submittedName>
        <fullName evidence="1">Gm28269 protein</fullName>
    </submittedName>
</protein>
<accession>A0AAU9YY11</accession>
<reference evidence="1" key="1">
    <citation type="submission" date="2022-06" db="EMBL/GenBank/DDBJ databases">
        <authorList>
            <person name="Andreotti S."/>
            <person name="Wyler E."/>
        </authorList>
    </citation>
    <scope>NUCLEOTIDE SEQUENCE</scope>
</reference>
<sequence length="128" mass="14527">MYFLCKNISTPCSLLILGALPCSVAVSLQKLITYKKPPKTSHPEWRNTASSFKNNKMYIPVNAFNHNILTASTQTTADEQKIFLNMKIMEYQHNKLDNTVFIRGLYGCVKILKIPTVQVLNDDSDTNE</sequence>
<evidence type="ECO:0000313" key="2">
    <source>
        <dbReference type="Proteomes" id="UP001152836"/>
    </source>
</evidence>